<sequence length="131" mass="14345">MVAEELELGMGGSLAKVKAARVEATMSTTSAKLKGFGHWPLGQQRIRCERLVVWPCGMDLPMCVCEQDPGENQAWVSGVEFGGLVEFVFLARPPNLVYGSCSGSTGVGRLVCLFRWAKLFSEAKKRNRPHS</sequence>
<reference evidence="1" key="1">
    <citation type="journal article" date="2012" name="Nat. Biotechnol.">
        <title>Reference genome sequence of the model plant Setaria.</title>
        <authorList>
            <person name="Bennetzen J.L."/>
            <person name="Schmutz J."/>
            <person name="Wang H."/>
            <person name="Percifield R."/>
            <person name="Hawkins J."/>
            <person name="Pontaroli A.C."/>
            <person name="Estep M."/>
            <person name="Feng L."/>
            <person name="Vaughn J.N."/>
            <person name="Grimwood J."/>
            <person name="Jenkins J."/>
            <person name="Barry K."/>
            <person name="Lindquist E."/>
            <person name="Hellsten U."/>
            <person name="Deshpande S."/>
            <person name="Wang X."/>
            <person name="Wu X."/>
            <person name="Mitros T."/>
            <person name="Triplett J."/>
            <person name="Yang X."/>
            <person name="Ye C.Y."/>
            <person name="Mauro-Herrera M."/>
            <person name="Wang L."/>
            <person name="Li P."/>
            <person name="Sharma M."/>
            <person name="Sharma R."/>
            <person name="Ronald P.C."/>
            <person name="Panaud O."/>
            <person name="Kellogg E.A."/>
            <person name="Brutnell T.P."/>
            <person name="Doust A.N."/>
            <person name="Tuskan G.A."/>
            <person name="Rokhsar D."/>
            <person name="Devos K.M."/>
        </authorList>
    </citation>
    <scope>NUCLEOTIDE SEQUENCE [LARGE SCALE GENOMIC DNA]</scope>
    <source>
        <strain evidence="1">Yugu1</strain>
    </source>
</reference>
<proteinExistence type="predicted"/>
<accession>A0A368RQT9</accession>
<dbReference type="EMBL" id="CM003534">
    <property type="protein sequence ID" value="RCV32559.1"/>
    <property type="molecule type" value="Genomic_DNA"/>
</dbReference>
<evidence type="ECO:0000313" key="1">
    <source>
        <dbReference type="EMBL" id="RCV32559.1"/>
    </source>
</evidence>
<protein>
    <submittedName>
        <fullName evidence="1">Uncharacterized protein</fullName>
    </submittedName>
</protein>
<organism evidence="1">
    <name type="scientific">Setaria italica</name>
    <name type="common">Foxtail millet</name>
    <name type="synonym">Panicum italicum</name>
    <dbReference type="NCBI Taxonomy" id="4555"/>
    <lineage>
        <taxon>Eukaryota</taxon>
        <taxon>Viridiplantae</taxon>
        <taxon>Streptophyta</taxon>
        <taxon>Embryophyta</taxon>
        <taxon>Tracheophyta</taxon>
        <taxon>Spermatophyta</taxon>
        <taxon>Magnoliopsida</taxon>
        <taxon>Liliopsida</taxon>
        <taxon>Poales</taxon>
        <taxon>Poaceae</taxon>
        <taxon>PACMAD clade</taxon>
        <taxon>Panicoideae</taxon>
        <taxon>Panicodae</taxon>
        <taxon>Paniceae</taxon>
        <taxon>Cenchrinae</taxon>
        <taxon>Setaria</taxon>
    </lineage>
</organism>
<reference evidence="1" key="2">
    <citation type="submission" date="2015-07" db="EMBL/GenBank/DDBJ databases">
        <authorList>
            <person name="Noorani M."/>
        </authorList>
    </citation>
    <scope>NUCLEOTIDE SEQUENCE</scope>
    <source>
        <strain evidence="1">Yugu1</strain>
    </source>
</reference>
<gene>
    <name evidence="1" type="ORF">SETIT_7G012700v2</name>
</gene>
<dbReference type="AlphaFoldDB" id="A0A368RQT9"/>
<name>A0A368RQT9_SETIT</name>